<feature type="transmembrane region" description="Helical" evidence="7">
    <location>
        <begin position="176"/>
        <end position="195"/>
    </location>
</feature>
<keyword evidence="6 7" id="KW-0472">Membrane</keyword>
<evidence type="ECO:0000313" key="9">
    <source>
        <dbReference type="Proteomes" id="UP000199206"/>
    </source>
</evidence>
<feature type="transmembrane region" description="Helical" evidence="7">
    <location>
        <begin position="361"/>
        <end position="381"/>
    </location>
</feature>
<gene>
    <name evidence="8" type="ORF">SAMN05192583_1039</name>
</gene>
<dbReference type="PANTHER" id="PTHR30250:SF10">
    <property type="entry name" value="LIPOPOLYSACCHARIDE BIOSYNTHESIS PROTEIN WZXC"/>
    <property type="match status" value="1"/>
</dbReference>
<accession>A0A1H8ASQ2</accession>
<name>A0A1H8ASQ2_9SPHN</name>
<feature type="transmembrane region" description="Helical" evidence="7">
    <location>
        <begin position="417"/>
        <end position="437"/>
    </location>
</feature>
<evidence type="ECO:0000313" key="8">
    <source>
        <dbReference type="EMBL" id="SEM73546.1"/>
    </source>
</evidence>
<feature type="transmembrane region" description="Helical" evidence="7">
    <location>
        <begin position="289"/>
        <end position="310"/>
    </location>
</feature>
<evidence type="ECO:0000256" key="3">
    <source>
        <dbReference type="ARBA" id="ARBA00022475"/>
    </source>
</evidence>
<feature type="transmembrane region" description="Helical" evidence="7">
    <location>
        <begin position="21"/>
        <end position="43"/>
    </location>
</feature>
<evidence type="ECO:0000256" key="4">
    <source>
        <dbReference type="ARBA" id="ARBA00022692"/>
    </source>
</evidence>
<dbReference type="EMBL" id="FOCF01000002">
    <property type="protein sequence ID" value="SEM73546.1"/>
    <property type="molecule type" value="Genomic_DNA"/>
</dbReference>
<dbReference type="InterPro" id="IPR050833">
    <property type="entry name" value="Poly_Biosynth_Transport"/>
</dbReference>
<comment type="similarity">
    <text evidence="2">Belongs to the polysaccharide synthase family.</text>
</comment>
<feature type="transmembrane region" description="Helical" evidence="7">
    <location>
        <begin position="147"/>
        <end position="170"/>
    </location>
</feature>
<feature type="transmembrane region" description="Helical" evidence="7">
    <location>
        <begin position="85"/>
        <end position="111"/>
    </location>
</feature>
<organism evidence="8 9">
    <name type="scientific">Sphingomonas gellani</name>
    <dbReference type="NCBI Taxonomy" id="1166340"/>
    <lineage>
        <taxon>Bacteria</taxon>
        <taxon>Pseudomonadati</taxon>
        <taxon>Pseudomonadota</taxon>
        <taxon>Alphaproteobacteria</taxon>
        <taxon>Sphingomonadales</taxon>
        <taxon>Sphingomonadaceae</taxon>
        <taxon>Sphingomonas</taxon>
    </lineage>
</organism>
<feature type="transmembrane region" description="Helical" evidence="7">
    <location>
        <begin position="330"/>
        <end position="352"/>
    </location>
</feature>
<keyword evidence="5 7" id="KW-1133">Transmembrane helix</keyword>
<evidence type="ECO:0000256" key="5">
    <source>
        <dbReference type="ARBA" id="ARBA00022989"/>
    </source>
</evidence>
<protein>
    <submittedName>
        <fullName evidence="8">Polysaccharide transporter, PST family</fullName>
    </submittedName>
</protein>
<dbReference type="Pfam" id="PF13440">
    <property type="entry name" value="Polysacc_synt_3"/>
    <property type="match status" value="1"/>
</dbReference>
<evidence type="ECO:0000256" key="2">
    <source>
        <dbReference type="ARBA" id="ARBA00007430"/>
    </source>
</evidence>
<keyword evidence="4 7" id="KW-0812">Transmembrane</keyword>
<proteinExistence type="inferred from homology"/>
<evidence type="ECO:0000256" key="1">
    <source>
        <dbReference type="ARBA" id="ARBA00004651"/>
    </source>
</evidence>
<keyword evidence="9" id="KW-1185">Reference proteome</keyword>
<comment type="subcellular location">
    <subcellularLocation>
        <location evidence="1">Cell membrane</location>
        <topology evidence="1">Multi-pass membrane protein</topology>
    </subcellularLocation>
</comment>
<keyword evidence="3" id="KW-1003">Cell membrane</keyword>
<evidence type="ECO:0000256" key="6">
    <source>
        <dbReference type="ARBA" id="ARBA00023136"/>
    </source>
</evidence>
<feature type="transmembrane region" description="Helical" evidence="7">
    <location>
        <begin position="443"/>
        <end position="464"/>
    </location>
</feature>
<reference evidence="9" key="1">
    <citation type="submission" date="2016-10" db="EMBL/GenBank/DDBJ databases">
        <authorList>
            <person name="Varghese N."/>
            <person name="Submissions S."/>
        </authorList>
    </citation>
    <scope>NUCLEOTIDE SEQUENCE [LARGE SCALE GENOMIC DNA]</scope>
    <source>
        <strain evidence="9">S6-262</strain>
    </source>
</reference>
<dbReference type="PANTHER" id="PTHR30250">
    <property type="entry name" value="PST FAMILY PREDICTED COLANIC ACID TRANSPORTER"/>
    <property type="match status" value="1"/>
</dbReference>
<dbReference type="Proteomes" id="UP000199206">
    <property type="component" value="Unassembled WGS sequence"/>
</dbReference>
<dbReference type="GO" id="GO:0005886">
    <property type="term" value="C:plasma membrane"/>
    <property type="evidence" value="ECO:0007669"/>
    <property type="project" value="UniProtKB-SubCell"/>
</dbReference>
<dbReference type="AlphaFoldDB" id="A0A1H8ASQ2"/>
<dbReference type="CDD" id="cd13127">
    <property type="entry name" value="MATE_tuaB_like"/>
    <property type="match status" value="1"/>
</dbReference>
<sequence>MAAGAPASMARNATRGAATTAVAQAFKVVTTMLTTVIVARLLSPDDYGVTAMVAPVAGFILIFQNLGLNSAVIQAKTLDPEHSNALFWVNMAASAAIAVVMVAIAPLVGLFYHDTRAALVTAATAATVLVSGAKLQHQALLNREMRFSVLSLNDVVSAAATLFGTVIAAYFLRNYWAIWIGAFVGAMSSTLMMWANSGWRPRLGANFAGTRKLIAFGASITGFNLVNFLARNADNVIIAKAQGSAQLGLYDRSYKLMLFPLQNINQPLSRVMTPALSRMQDEPARYRRAYLLALRGLAIVSLPGVITAAICSGRVVEILLGPKWMGAAPIFFWLSLTALAQIVANTTGWLYVSTGQGRRQFVWGVTSSLISLASFAIGIPFGAVGVARAYFFGQLLGLPFLYWSATRNNPVSYGSLITVQLPSLIAGVITFVISRTFPASLPSVYFVGLTAVIAYSLALALQAVSKSGREALLEMFGMVRRA</sequence>
<dbReference type="STRING" id="1166340.SAMN05192583_1039"/>
<evidence type="ECO:0000256" key="7">
    <source>
        <dbReference type="SAM" id="Phobius"/>
    </source>
</evidence>
<dbReference type="OrthoDB" id="7605542at2"/>
<feature type="transmembrane region" description="Helical" evidence="7">
    <location>
        <begin position="387"/>
        <end position="405"/>
    </location>
</feature>
<feature type="transmembrane region" description="Helical" evidence="7">
    <location>
        <begin position="49"/>
        <end position="73"/>
    </location>
</feature>